<dbReference type="InterPro" id="IPR023058">
    <property type="entry name" value="PPIase_PpiC_CS"/>
</dbReference>
<dbReference type="PROSITE" id="PS50198">
    <property type="entry name" value="PPIC_PPIASE_2"/>
    <property type="match status" value="1"/>
</dbReference>
<name>A0A920CTX9_9BACL</name>
<dbReference type="GO" id="GO:0003755">
    <property type="term" value="F:peptidyl-prolyl cis-trans isomerase activity"/>
    <property type="evidence" value="ECO:0007669"/>
    <property type="project" value="UniProtKB-KW"/>
</dbReference>
<evidence type="ECO:0000256" key="3">
    <source>
        <dbReference type="ARBA" id="ARBA00022729"/>
    </source>
</evidence>
<keyword evidence="7" id="KW-0472">Membrane</keyword>
<dbReference type="EMBL" id="BORT01000038">
    <property type="protein sequence ID" value="GIO50785.1"/>
    <property type="molecule type" value="Genomic_DNA"/>
</dbReference>
<keyword evidence="5 6" id="KW-0413">Isomerase</keyword>
<keyword evidence="7" id="KW-1133">Transmembrane helix</keyword>
<organism evidence="9 10">
    <name type="scientific">Paenibacillus azoreducens</name>
    <dbReference type="NCBI Taxonomy" id="116718"/>
    <lineage>
        <taxon>Bacteria</taxon>
        <taxon>Bacillati</taxon>
        <taxon>Bacillota</taxon>
        <taxon>Bacilli</taxon>
        <taxon>Bacillales</taxon>
        <taxon>Paenibacillaceae</taxon>
        <taxon>Paenibacillus</taxon>
    </lineage>
</organism>
<dbReference type="PANTHER" id="PTHR47245">
    <property type="entry name" value="PEPTIDYLPROLYL ISOMERASE"/>
    <property type="match status" value="1"/>
</dbReference>
<evidence type="ECO:0000256" key="5">
    <source>
        <dbReference type="ARBA" id="ARBA00023235"/>
    </source>
</evidence>
<evidence type="ECO:0000313" key="9">
    <source>
        <dbReference type="EMBL" id="GIO50785.1"/>
    </source>
</evidence>
<feature type="transmembrane region" description="Helical" evidence="7">
    <location>
        <begin position="9"/>
        <end position="29"/>
    </location>
</feature>
<comment type="catalytic activity">
    <reaction evidence="1">
        <text>[protein]-peptidylproline (omega=180) = [protein]-peptidylproline (omega=0)</text>
        <dbReference type="Rhea" id="RHEA:16237"/>
        <dbReference type="Rhea" id="RHEA-COMP:10747"/>
        <dbReference type="Rhea" id="RHEA-COMP:10748"/>
        <dbReference type="ChEBI" id="CHEBI:83833"/>
        <dbReference type="ChEBI" id="CHEBI:83834"/>
        <dbReference type="EC" id="5.2.1.8"/>
    </reaction>
</comment>
<evidence type="ECO:0000256" key="2">
    <source>
        <dbReference type="ARBA" id="ARBA00013194"/>
    </source>
</evidence>
<dbReference type="EC" id="5.2.1.8" evidence="2"/>
<keyword evidence="10" id="KW-1185">Reference proteome</keyword>
<keyword evidence="7" id="KW-0812">Transmembrane</keyword>
<gene>
    <name evidence="9" type="ORF">J34TS1_55500</name>
</gene>
<dbReference type="AlphaFoldDB" id="A0A920CTX9"/>
<proteinExistence type="predicted"/>
<evidence type="ECO:0000256" key="4">
    <source>
        <dbReference type="ARBA" id="ARBA00023110"/>
    </source>
</evidence>
<reference evidence="9 10" key="1">
    <citation type="submission" date="2021-03" db="EMBL/GenBank/DDBJ databases">
        <title>Antimicrobial resistance genes in bacteria isolated from Japanese honey, and their potential for conferring macrolide and lincosamide resistance in the American foulbrood pathogen Paenibacillus larvae.</title>
        <authorList>
            <person name="Okamoto M."/>
            <person name="Kumagai M."/>
            <person name="Kanamori H."/>
            <person name="Takamatsu D."/>
        </authorList>
    </citation>
    <scope>NUCLEOTIDE SEQUENCE [LARGE SCALE GENOMIC DNA]</scope>
    <source>
        <strain evidence="9 10">J34TS1</strain>
    </source>
</reference>
<accession>A0A920CTX9</accession>
<feature type="domain" description="PpiC" evidence="8">
    <location>
        <begin position="144"/>
        <end position="266"/>
    </location>
</feature>
<dbReference type="Gene3D" id="1.10.4030.10">
    <property type="entry name" value="Porin chaperone SurA, peptide-binding domain"/>
    <property type="match status" value="1"/>
</dbReference>
<sequence length="315" mass="35332">MMTRQVRTLWAAVIILAAGVLLMGSLIVIRGLQPAVNEHEPEEKQGGREAVATFNGQVVTEDEWVEEMKRTHGQKVLVQLLNQKAVEAEAKALRIRVAPEEIEDKIKADAAGYESEEAYYQAMFAQLGLTSEDIKTEAAYQLTLEKIAIVNIRISDEEVDRYIDQHKEELEPKKKYELAWIKLKTRKEANKTLDRLEQGVDFGKLAEELSLDEYTRMQGGKLGLIEEDDPFVPEELLAAAKGLEAGDIAGPIRLKDDGYAVIQVINIEKDRQPGRAEIRASVRKQLALNEAVPLTDLEAALREKYGAKLIEKTNL</sequence>
<dbReference type="InterPro" id="IPR050245">
    <property type="entry name" value="PrsA_foldase"/>
</dbReference>
<evidence type="ECO:0000256" key="1">
    <source>
        <dbReference type="ARBA" id="ARBA00000971"/>
    </source>
</evidence>
<dbReference type="Pfam" id="PF13145">
    <property type="entry name" value="Rotamase_2"/>
    <property type="match status" value="1"/>
</dbReference>
<dbReference type="PROSITE" id="PS01096">
    <property type="entry name" value="PPIC_PPIASE_1"/>
    <property type="match status" value="1"/>
</dbReference>
<evidence type="ECO:0000259" key="8">
    <source>
        <dbReference type="PROSITE" id="PS50198"/>
    </source>
</evidence>
<dbReference type="Gene3D" id="3.10.50.40">
    <property type="match status" value="1"/>
</dbReference>
<keyword evidence="4 6" id="KW-0697">Rotamase</keyword>
<keyword evidence="3" id="KW-0732">Signal</keyword>
<evidence type="ECO:0000256" key="7">
    <source>
        <dbReference type="SAM" id="Phobius"/>
    </source>
</evidence>
<comment type="caution">
    <text evidence="9">The sequence shown here is derived from an EMBL/GenBank/DDBJ whole genome shotgun (WGS) entry which is preliminary data.</text>
</comment>
<dbReference type="InterPro" id="IPR027304">
    <property type="entry name" value="Trigger_fact/SurA_dom_sf"/>
</dbReference>
<dbReference type="InterPro" id="IPR046357">
    <property type="entry name" value="PPIase_dom_sf"/>
</dbReference>
<dbReference type="PANTHER" id="PTHR47245:SF1">
    <property type="entry name" value="FOLDASE PROTEIN PRSA"/>
    <property type="match status" value="1"/>
</dbReference>
<evidence type="ECO:0000256" key="6">
    <source>
        <dbReference type="PROSITE-ProRule" id="PRU00278"/>
    </source>
</evidence>
<evidence type="ECO:0000313" key="10">
    <source>
        <dbReference type="Proteomes" id="UP000682811"/>
    </source>
</evidence>
<dbReference type="RefSeq" id="WP_212980906.1">
    <property type="nucleotide sequence ID" value="NZ_AP025343.1"/>
</dbReference>
<protein>
    <recommendedName>
        <fullName evidence="2">peptidylprolyl isomerase</fullName>
        <ecNumber evidence="2">5.2.1.8</ecNumber>
    </recommendedName>
</protein>
<dbReference type="SUPFAM" id="SSF54534">
    <property type="entry name" value="FKBP-like"/>
    <property type="match status" value="1"/>
</dbReference>
<dbReference type="SUPFAM" id="SSF109998">
    <property type="entry name" value="Triger factor/SurA peptide-binding domain-like"/>
    <property type="match status" value="1"/>
</dbReference>
<dbReference type="Proteomes" id="UP000682811">
    <property type="component" value="Unassembled WGS sequence"/>
</dbReference>
<dbReference type="InterPro" id="IPR000297">
    <property type="entry name" value="PPIase_PpiC"/>
</dbReference>